<dbReference type="InterPro" id="IPR018109">
    <property type="entry name" value="Folylpolyglutamate_synth_CS"/>
</dbReference>
<evidence type="ECO:0000256" key="5">
    <source>
        <dbReference type="ARBA" id="ARBA00022741"/>
    </source>
</evidence>
<sequence length="467" mass="48330">MLDGTGGVPAAGGTRTDDTAQRYRDAVRYLYALTPAAPAGGPRRPVGTARARLLLRLLGDPQDAAPTVHVAGTAGKGSVCTFVAELLRAHGFTVGSHLSPHAYSLRERFRIDGRPASPELLVAELDRVRPAVAALERSSHGRPSFFEITNAVAFGLFADRVDYSVIETGIGGRHDSTNVIGRRDKLAVLTAIGLDHTEVLGEGLLGIAAQKAGIIAHGGRVVSASNGPEIDAVIAGAAARRRASLAVVDTAAAVSAAVTERHTTVLRTADGGRLPLGLTGRHQAGNALLALRAVEELACRDGWWIDADAVRQGLARAALPGRFERRSYAGRTIVVDGAHNAMKLAAVAATLAQVHPGRRATWVLALKPDKRLDEAVRAMAPAAGLVVATEFATEGGDHPAVRSRPADEVAAAARAAGLRAVVERDPVVALARACAATAPEVPLVAGGSFHLLSALHDVTEPAAASTG</sequence>
<evidence type="ECO:0000256" key="8">
    <source>
        <dbReference type="ARBA" id="ARBA00030592"/>
    </source>
</evidence>
<keyword evidence="13" id="KW-1185">Reference proteome</keyword>
<evidence type="ECO:0000256" key="4">
    <source>
        <dbReference type="ARBA" id="ARBA00022723"/>
    </source>
</evidence>
<evidence type="ECO:0000256" key="2">
    <source>
        <dbReference type="ARBA" id="ARBA00013025"/>
    </source>
</evidence>
<dbReference type="Proteomes" id="UP001143463">
    <property type="component" value="Unassembled WGS sequence"/>
</dbReference>
<evidence type="ECO:0000313" key="13">
    <source>
        <dbReference type="Proteomes" id="UP001143463"/>
    </source>
</evidence>
<keyword evidence="5" id="KW-0547">Nucleotide-binding</keyword>
<comment type="similarity">
    <text evidence="1">Belongs to the folylpolyglutamate synthase family.</text>
</comment>
<evidence type="ECO:0000259" key="11">
    <source>
        <dbReference type="Pfam" id="PF08245"/>
    </source>
</evidence>
<comment type="caution">
    <text evidence="12">The sequence shown here is derived from an EMBL/GenBank/DDBJ whole genome shotgun (WGS) entry which is preliminary data.</text>
</comment>
<dbReference type="AlphaFoldDB" id="A0A9W6LCR4"/>
<keyword evidence="6" id="KW-0067">ATP-binding</keyword>
<feature type="domain" description="Mur ligase central" evidence="11">
    <location>
        <begin position="70"/>
        <end position="293"/>
    </location>
</feature>
<feature type="domain" description="Mur ligase C-terminal" evidence="10">
    <location>
        <begin position="321"/>
        <end position="445"/>
    </location>
</feature>
<dbReference type="PANTHER" id="PTHR11136:SF0">
    <property type="entry name" value="DIHYDROFOLATE SYNTHETASE-RELATED"/>
    <property type="match status" value="1"/>
</dbReference>
<reference evidence="12" key="2">
    <citation type="submission" date="2023-01" db="EMBL/GenBank/DDBJ databases">
        <authorList>
            <person name="Sun Q."/>
            <person name="Evtushenko L."/>
        </authorList>
    </citation>
    <scope>NUCLEOTIDE SEQUENCE</scope>
    <source>
        <strain evidence="12">VKM Ac-1069</strain>
    </source>
</reference>
<dbReference type="GO" id="GO:0005524">
    <property type="term" value="F:ATP binding"/>
    <property type="evidence" value="ECO:0007669"/>
    <property type="project" value="UniProtKB-KW"/>
</dbReference>
<dbReference type="Gene3D" id="3.40.1190.10">
    <property type="entry name" value="Mur-like, catalytic domain"/>
    <property type="match status" value="1"/>
</dbReference>
<dbReference type="GO" id="GO:0005737">
    <property type="term" value="C:cytoplasm"/>
    <property type="evidence" value="ECO:0007669"/>
    <property type="project" value="TreeGrafter"/>
</dbReference>
<dbReference type="EC" id="6.3.2.17" evidence="2"/>
<dbReference type="RefSeq" id="WP_051737982.1">
    <property type="nucleotide sequence ID" value="NZ_BAAAUZ010000032.1"/>
</dbReference>
<dbReference type="GO" id="GO:0046872">
    <property type="term" value="F:metal ion binding"/>
    <property type="evidence" value="ECO:0007669"/>
    <property type="project" value="UniProtKB-KW"/>
</dbReference>
<dbReference type="Gene3D" id="3.90.190.20">
    <property type="entry name" value="Mur ligase, C-terminal domain"/>
    <property type="match status" value="1"/>
</dbReference>
<dbReference type="SUPFAM" id="SSF53244">
    <property type="entry name" value="MurD-like peptide ligases, peptide-binding domain"/>
    <property type="match status" value="1"/>
</dbReference>
<keyword evidence="4" id="KW-0479">Metal-binding</keyword>
<evidence type="ECO:0000313" key="12">
    <source>
        <dbReference type="EMBL" id="GLL14484.1"/>
    </source>
</evidence>
<dbReference type="PANTHER" id="PTHR11136">
    <property type="entry name" value="FOLYLPOLYGLUTAMATE SYNTHASE-RELATED"/>
    <property type="match status" value="1"/>
</dbReference>
<organism evidence="12 13">
    <name type="scientific">Pseudonocardia halophobica</name>
    <dbReference type="NCBI Taxonomy" id="29401"/>
    <lineage>
        <taxon>Bacteria</taxon>
        <taxon>Bacillati</taxon>
        <taxon>Actinomycetota</taxon>
        <taxon>Actinomycetes</taxon>
        <taxon>Pseudonocardiales</taxon>
        <taxon>Pseudonocardiaceae</taxon>
        <taxon>Pseudonocardia</taxon>
    </lineage>
</organism>
<keyword evidence="7" id="KW-0460">Magnesium</keyword>
<dbReference type="InterPro" id="IPR001645">
    <property type="entry name" value="Folylpolyglutamate_synth"/>
</dbReference>
<keyword evidence="3" id="KW-0436">Ligase</keyword>
<protein>
    <recommendedName>
        <fullName evidence="2">tetrahydrofolate synthase</fullName>
        <ecNumber evidence="2">6.3.2.17</ecNumber>
    </recommendedName>
    <alternativeName>
        <fullName evidence="8">Tetrahydrofolylpolyglutamate synthase</fullName>
    </alternativeName>
</protein>
<evidence type="ECO:0000256" key="6">
    <source>
        <dbReference type="ARBA" id="ARBA00022840"/>
    </source>
</evidence>
<comment type="catalytic activity">
    <reaction evidence="9">
        <text>(6S)-5,6,7,8-tetrahydrofolyl-(gamma-L-Glu)(n) + L-glutamate + ATP = (6S)-5,6,7,8-tetrahydrofolyl-(gamma-L-Glu)(n+1) + ADP + phosphate + H(+)</text>
        <dbReference type="Rhea" id="RHEA:10580"/>
        <dbReference type="Rhea" id="RHEA-COMP:14738"/>
        <dbReference type="Rhea" id="RHEA-COMP:14740"/>
        <dbReference type="ChEBI" id="CHEBI:15378"/>
        <dbReference type="ChEBI" id="CHEBI:29985"/>
        <dbReference type="ChEBI" id="CHEBI:30616"/>
        <dbReference type="ChEBI" id="CHEBI:43474"/>
        <dbReference type="ChEBI" id="CHEBI:141005"/>
        <dbReference type="ChEBI" id="CHEBI:456216"/>
        <dbReference type="EC" id="6.3.2.17"/>
    </reaction>
</comment>
<reference evidence="12" key="1">
    <citation type="journal article" date="2014" name="Int. J. Syst. Evol. Microbiol.">
        <title>Complete genome sequence of Corynebacterium casei LMG S-19264T (=DSM 44701T), isolated from a smear-ripened cheese.</title>
        <authorList>
            <consortium name="US DOE Joint Genome Institute (JGI-PGF)"/>
            <person name="Walter F."/>
            <person name="Albersmeier A."/>
            <person name="Kalinowski J."/>
            <person name="Ruckert C."/>
        </authorList>
    </citation>
    <scope>NUCLEOTIDE SEQUENCE</scope>
    <source>
        <strain evidence="12">VKM Ac-1069</strain>
    </source>
</reference>
<evidence type="ECO:0000256" key="1">
    <source>
        <dbReference type="ARBA" id="ARBA00008276"/>
    </source>
</evidence>
<proteinExistence type="inferred from homology"/>
<accession>A0A9W6LCR4</accession>
<dbReference type="SUPFAM" id="SSF53623">
    <property type="entry name" value="MurD-like peptide ligases, catalytic domain"/>
    <property type="match status" value="1"/>
</dbReference>
<dbReference type="GO" id="GO:0008841">
    <property type="term" value="F:dihydrofolate synthase activity"/>
    <property type="evidence" value="ECO:0007669"/>
    <property type="project" value="TreeGrafter"/>
</dbReference>
<dbReference type="PIRSF" id="PIRSF001563">
    <property type="entry name" value="Folylpolyglu_synth"/>
    <property type="match status" value="1"/>
</dbReference>
<gene>
    <name evidence="12" type="ORF">GCM10017577_56310</name>
</gene>
<dbReference type="InterPro" id="IPR013221">
    <property type="entry name" value="Mur_ligase_cen"/>
</dbReference>
<evidence type="ECO:0000259" key="10">
    <source>
        <dbReference type="Pfam" id="PF02875"/>
    </source>
</evidence>
<evidence type="ECO:0000256" key="9">
    <source>
        <dbReference type="ARBA" id="ARBA00047493"/>
    </source>
</evidence>
<evidence type="ECO:0000256" key="3">
    <source>
        <dbReference type="ARBA" id="ARBA00022598"/>
    </source>
</evidence>
<dbReference type="GO" id="GO:0004326">
    <property type="term" value="F:tetrahydrofolylpolyglutamate synthase activity"/>
    <property type="evidence" value="ECO:0007669"/>
    <property type="project" value="UniProtKB-EC"/>
</dbReference>
<dbReference type="InterPro" id="IPR036615">
    <property type="entry name" value="Mur_ligase_C_dom_sf"/>
</dbReference>
<evidence type="ECO:0000256" key="7">
    <source>
        <dbReference type="ARBA" id="ARBA00022842"/>
    </source>
</evidence>
<dbReference type="InterPro" id="IPR004101">
    <property type="entry name" value="Mur_ligase_C"/>
</dbReference>
<dbReference type="InterPro" id="IPR036565">
    <property type="entry name" value="Mur-like_cat_sf"/>
</dbReference>
<dbReference type="PROSITE" id="PS01012">
    <property type="entry name" value="FOLYLPOLYGLU_SYNT_2"/>
    <property type="match status" value="1"/>
</dbReference>
<dbReference type="EMBL" id="BSFQ01000032">
    <property type="protein sequence ID" value="GLL14484.1"/>
    <property type="molecule type" value="Genomic_DNA"/>
</dbReference>
<name>A0A9W6LCR4_9PSEU</name>
<dbReference type="Pfam" id="PF02875">
    <property type="entry name" value="Mur_ligase_C"/>
    <property type="match status" value="1"/>
</dbReference>
<dbReference type="NCBIfam" id="TIGR01499">
    <property type="entry name" value="folC"/>
    <property type="match status" value="1"/>
</dbReference>
<dbReference type="Pfam" id="PF08245">
    <property type="entry name" value="Mur_ligase_M"/>
    <property type="match status" value="1"/>
</dbReference>